<name>A0A1S1Z2A3_FLAPC</name>
<dbReference type="OrthoDB" id="9760450at2"/>
<dbReference type="SUPFAM" id="SSF51445">
    <property type="entry name" value="(Trans)glycosidases"/>
    <property type="match status" value="1"/>
</dbReference>
<gene>
    <name evidence="1" type="ORF">NH26_13225</name>
</gene>
<evidence type="ECO:0008006" key="3">
    <source>
        <dbReference type="Google" id="ProtNLM"/>
    </source>
</evidence>
<dbReference type="EMBL" id="JRYR02000001">
    <property type="protein sequence ID" value="OHX67235.1"/>
    <property type="molecule type" value="Genomic_DNA"/>
</dbReference>
<dbReference type="AlphaFoldDB" id="A0A1S1Z2A3"/>
<dbReference type="Gene3D" id="2.60.120.430">
    <property type="entry name" value="Galactose-binding lectin"/>
    <property type="match status" value="1"/>
</dbReference>
<dbReference type="Proteomes" id="UP000179797">
    <property type="component" value="Unassembled WGS sequence"/>
</dbReference>
<organism evidence="1 2">
    <name type="scientific">Flammeovirga pacifica</name>
    <dbReference type="NCBI Taxonomy" id="915059"/>
    <lineage>
        <taxon>Bacteria</taxon>
        <taxon>Pseudomonadati</taxon>
        <taxon>Bacteroidota</taxon>
        <taxon>Cytophagia</taxon>
        <taxon>Cytophagales</taxon>
        <taxon>Flammeovirgaceae</taxon>
        <taxon>Flammeovirga</taxon>
    </lineage>
</organism>
<dbReference type="STRING" id="915059.NH26_13225"/>
<evidence type="ECO:0000313" key="2">
    <source>
        <dbReference type="Proteomes" id="UP000179797"/>
    </source>
</evidence>
<proteinExistence type="predicted"/>
<accession>A0A1S1Z2A3</accession>
<dbReference type="Gene3D" id="3.20.20.80">
    <property type="entry name" value="Glycosidases"/>
    <property type="match status" value="1"/>
</dbReference>
<protein>
    <recommendedName>
        <fullName evidence="3">Beta-agarase</fullName>
    </recommendedName>
</protein>
<evidence type="ECO:0000313" key="1">
    <source>
        <dbReference type="EMBL" id="OHX67235.1"/>
    </source>
</evidence>
<sequence length="705" mass="81098">MKKRTSKLKFGIVLILMSGIVFIALKQPSTFSDHTLVDFSNEAITQQIEAKDATYKIEDGILIINNGFAKHESGVVIYEGNENSWNLEGMYTIEAEVANLGDEFIQVEMFVGDNVDDKGLIRWYCSDYVDLEPGESGVITVPLAWSPWVFDPQPKQYPGMRGMFGMLKRDVTTIDEITFNSRYSSKENTFAIKKLSAKTELAKRKAEEVVPFVDEFGQSKYTNWKGKIHSMDELKESIRIEEKDYNEHKEAPYRSKFGGHISDIQFEVKGHFYTQKYQGKWWLVDPEGHLFWSSGLNCVNSNSMTTGVTGREELFSYLPESDDPLQMFYGKSTWKPLGFYQQFDEYKTFNFYESNLFRKYGDDWKEKFGELANKRIKSWGMNTIGFVSDKRTIEAHKNPYVGSVWIMDTKKIEGSNGYWGKFHDVFASDFKSKVKASVQSQSLGANDPWCIGYFVDNEMSWGNIGSLSMATLKSPEDQPAKKVFISDLKSKYKKIEKLNKQWSTDYSSWKDMLKNTSPQLGEGSKEDIYAFYKKIAETYFKTIHDELVIVAPNQLYLGCRFAWGNNKIVMKSAAQYCDILSFNKYEYSVKHVSLPEDVDMPILIGEFHFGAIDRGSFHPGVKAAKSQNDRGEKYVKYIQSALNHPNIIGAHWFQYTDQPLTGRGDGENYNVGLIDVTDQPYQEVVDHFREINYQLYDYRLGKVNN</sequence>
<keyword evidence="2" id="KW-1185">Reference proteome</keyword>
<dbReference type="RefSeq" id="WP_044225576.1">
    <property type="nucleotide sequence ID" value="NZ_JRYR02000001.1"/>
</dbReference>
<comment type="caution">
    <text evidence="1">The sequence shown here is derived from an EMBL/GenBank/DDBJ whole genome shotgun (WGS) entry which is preliminary data.</text>
</comment>
<dbReference type="InterPro" id="IPR017853">
    <property type="entry name" value="GH"/>
</dbReference>
<reference evidence="1 2" key="1">
    <citation type="journal article" date="2012" name="Int. J. Syst. Evol. Microbiol.">
        <title>Flammeovirga pacifica sp. nov., isolated from deep-sea sediment.</title>
        <authorList>
            <person name="Xu H."/>
            <person name="Fu Y."/>
            <person name="Yang N."/>
            <person name="Ding Z."/>
            <person name="Lai Q."/>
            <person name="Zeng R."/>
        </authorList>
    </citation>
    <scope>NUCLEOTIDE SEQUENCE [LARGE SCALE GENOMIC DNA]</scope>
    <source>
        <strain evidence="2">DSM 24597 / LMG 26175 / WPAGA1</strain>
    </source>
</reference>